<keyword evidence="1" id="KW-1133">Transmembrane helix</keyword>
<organism evidence="2 3">
    <name type="scientific">Panagrolaimus superbus</name>
    <dbReference type="NCBI Taxonomy" id="310955"/>
    <lineage>
        <taxon>Eukaryota</taxon>
        <taxon>Metazoa</taxon>
        <taxon>Ecdysozoa</taxon>
        <taxon>Nematoda</taxon>
        <taxon>Chromadorea</taxon>
        <taxon>Rhabditida</taxon>
        <taxon>Tylenchina</taxon>
        <taxon>Panagrolaimomorpha</taxon>
        <taxon>Panagrolaimoidea</taxon>
        <taxon>Panagrolaimidae</taxon>
        <taxon>Panagrolaimus</taxon>
    </lineage>
</organism>
<protein>
    <submittedName>
        <fullName evidence="3">Uncharacterized protein</fullName>
    </submittedName>
</protein>
<dbReference type="AlphaFoldDB" id="A0A914YM82"/>
<dbReference type="Proteomes" id="UP000887577">
    <property type="component" value="Unplaced"/>
</dbReference>
<proteinExistence type="predicted"/>
<evidence type="ECO:0000256" key="1">
    <source>
        <dbReference type="SAM" id="Phobius"/>
    </source>
</evidence>
<name>A0A914YM82_9BILA</name>
<keyword evidence="2" id="KW-1185">Reference proteome</keyword>
<reference evidence="3" key="1">
    <citation type="submission" date="2022-11" db="UniProtKB">
        <authorList>
            <consortium name="WormBaseParasite"/>
        </authorList>
    </citation>
    <scope>IDENTIFICATION</scope>
</reference>
<keyword evidence="1" id="KW-0812">Transmembrane</keyword>
<keyword evidence="1" id="KW-0472">Membrane</keyword>
<dbReference type="WBParaSite" id="PSU_v2.g20030.t1">
    <property type="protein sequence ID" value="PSU_v2.g20030.t1"/>
    <property type="gene ID" value="PSU_v2.g20030"/>
</dbReference>
<evidence type="ECO:0000313" key="3">
    <source>
        <dbReference type="WBParaSite" id="PSU_v2.g20030.t1"/>
    </source>
</evidence>
<feature type="transmembrane region" description="Helical" evidence="1">
    <location>
        <begin position="59"/>
        <end position="78"/>
    </location>
</feature>
<accession>A0A914YM82</accession>
<evidence type="ECO:0000313" key="2">
    <source>
        <dbReference type="Proteomes" id="UP000887577"/>
    </source>
</evidence>
<feature type="transmembrane region" description="Helical" evidence="1">
    <location>
        <begin position="90"/>
        <end position="107"/>
    </location>
</feature>
<sequence>MSTTRNMIFIVHDIVNMSEYNIQTSKWKNFEFNRDIENYDPTQIFAQIQSATNLKKIKAMVFTIMDLCFPTIAHAYEFRLKCSEFCKSNGILYFYIPVSSIIAFSVMSKAKVMNALVIREESHFASIHNVIVEKVMHVLGDKITPYDVTIQCLSKIAVLMDEVLLINVEYIKALPF</sequence>